<dbReference type="GeneID" id="106752365"/>
<evidence type="ECO:0000256" key="1">
    <source>
        <dbReference type="SAM" id="Phobius"/>
    </source>
</evidence>
<dbReference type="SUPFAM" id="SSF82866">
    <property type="entry name" value="Multidrug efflux transporter AcrB transmembrane domain"/>
    <property type="match status" value="1"/>
</dbReference>
<dbReference type="AlphaFoldDB" id="A0A6P3YG78"/>
<dbReference type="RefSeq" id="XP_014489508.1">
    <property type="nucleotide sequence ID" value="XM_014634022.1"/>
</dbReference>
<dbReference type="KEGG" id="dqu:106752365"/>
<evidence type="ECO:0000313" key="2">
    <source>
        <dbReference type="Proteomes" id="UP000515204"/>
    </source>
</evidence>
<protein>
    <submittedName>
        <fullName evidence="3">Uncharacterized protein LOC106752365</fullName>
    </submittedName>
</protein>
<reference evidence="3" key="1">
    <citation type="submission" date="2025-08" db="UniProtKB">
        <authorList>
            <consortium name="RefSeq"/>
        </authorList>
    </citation>
    <scope>IDENTIFICATION</scope>
</reference>
<organism evidence="2 3">
    <name type="scientific">Dinoponera quadriceps</name>
    <name type="common">South American ant</name>
    <dbReference type="NCBI Taxonomy" id="609295"/>
    <lineage>
        <taxon>Eukaryota</taxon>
        <taxon>Metazoa</taxon>
        <taxon>Ecdysozoa</taxon>
        <taxon>Arthropoda</taxon>
        <taxon>Hexapoda</taxon>
        <taxon>Insecta</taxon>
        <taxon>Pterygota</taxon>
        <taxon>Neoptera</taxon>
        <taxon>Endopterygota</taxon>
        <taxon>Hymenoptera</taxon>
        <taxon>Apocrita</taxon>
        <taxon>Aculeata</taxon>
        <taxon>Formicoidea</taxon>
        <taxon>Formicidae</taxon>
        <taxon>Ponerinae</taxon>
        <taxon>Ponerini</taxon>
        <taxon>Dinoponera</taxon>
    </lineage>
</organism>
<name>A0A6P3YG78_DINQU</name>
<keyword evidence="1" id="KW-0812">Transmembrane</keyword>
<sequence>MYITEGWSRDDTRTVDTQNLLNSGITRDKSIITWLYAPAYNEYNSQIWRTNTEMQKHWAASYLLPVGSIFILGMVVLLMVLFKRYPYTVAAIVAAILGIIIVVAVVISCNQGPIYI</sequence>
<keyword evidence="1" id="KW-0472">Membrane</keyword>
<feature type="transmembrane region" description="Helical" evidence="1">
    <location>
        <begin position="87"/>
        <end position="107"/>
    </location>
</feature>
<proteinExistence type="predicted"/>
<gene>
    <name evidence="3" type="primary">LOC106752365</name>
</gene>
<accession>A0A6P3YG78</accession>
<dbReference type="Proteomes" id="UP000515204">
    <property type="component" value="Unplaced"/>
</dbReference>
<feature type="transmembrane region" description="Helical" evidence="1">
    <location>
        <begin position="59"/>
        <end position="81"/>
    </location>
</feature>
<keyword evidence="1" id="KW-1133">Transmembrane helix</keyword>
<evidence type="ECO:0000313" key="3">
    <source>
        <dbReference type="RefSeq" id="XP_014489508.1"/>
    </source>
</evidence>
<keyword evidence="2" id="KW-1185">Reference proteome</keyword>